<dbReference type="InterPro" id="IPR029016">
    <property type="entry name" value="GAF-like_dom_sf"/>
</dbReference>
<dbReference type="SUPFAM" id="SSF55781">
    <property type="entry name" value="GAF domain-like"/>
    <property type="match status" value="3"/>
</dbReference>
<sequence length="957" mass="108667">MAQNQKPIAAESQIFSLGRVLQSLREENNVDVLIETTIYYLQEQFNYKLIWIALYDRVNHILFGKGGFTPGNDTTLLQQRVVLSPGDLLEQVVIEQRSLGVADLRAENRAEEWQQVAEKYNIQGTIFLPIRYKDRCLGVVLLASERWGYSLGGEDKPRLSIVLGELGAKLYQSEINLQHQQIKRLDEPLIKLLERVQTLNNLESRLEAVVQATHQFVSPTRTNIYWFEREGRYFWRRVSNQSKSISHNNNQQGAGITVQELSDFYYALSVNQIVSIGEARSSLKSNFTGKLLQRLRVRSLLAAPIIWQKDLLGFLTVEANEARIWTEVETNFLKSAAGLISLVAPTQSMESTINQVQLDSELTSQVAQGIYSNHDVEEILSNCATKVLQRLGATRFLLLQYNPEQNNYQFVYQSQLANRGCLTFSLDALKEVDSELLQRSTVAVGIENFEEDLRFFNWRFPLLENGVRSLLISNCAARHAPEALLIIAHEANRAWTTLEKELLQVVAQQIGVIVRQWQLNSNTQQQQQIVQSFQQCIRVMEQAHATAEAEEKHLERTALEQIASLLGCPLAILLSWLPGERVAEIIPGLIANNRFAIALDAPIPIQTEVLIQSALATDGLLSLTLDDLPPDTKKWLNGADIGQILVMALRTSPDYQPTGVVLMADNLQRRWSQQSIHTTQTLVCQLAWSRRWLKITQSLESTTEELQQLNWYKHRRLEDMQRTTTLLLAQIHDLGVPGTELAQMRCQQLLRQLDYTTASMTGLLKQEQWQLVFNCETMPIASLFKRSLERIDNLIKQQRLWVSVHGLGQSIGDRESEQSGLLYTKGKTTNNQSSIAIAGDIMKIELILHELLLGACHRSPTNSRIDIWCRRLDERFLEVSITDNGIIDAQLLQDLHPDTPKDLLALLNRNQPPGLHLLICQNLMQKLGGELQVYQLPDNRVVSRLLLPLTCGNDSSY</sequence>
<protein>
    <submittedName>
        <fullName evidence="2">GAF domain-containing protein</fullName>
    </submittedName>
</protein>
<dbReference type="Proteomes" id="UP001526143">
    <property type="component" value="Unassembled WGS sequence"/>
</dbReference>
<dbReference type="Pfam" id="PF01590">
    <property type="entry name" value="GAF"/>
    <property type="match status" value="2"/>
</dbReference>
<evidence type="ECO:0000259" key="1">
    <source>
        <dbReference type="SMART" id="SM00065"/>
    </source>
</evidence>
<evidence type="ECO:0000313" key="2">
    <source>
        <dbReference type="EMBL" id="MCV3215510.1"/>
    </source>
</evidence>
<dbReference type="Gene3D" id="3.30.565.10">
    <property type="entry name" value="Histidine kinase-like ATPase, C-terminal domain"/>
    <property type="match status" value="1"/>
</dbReference>
<dbReference type="SUPFAM" id="SSF55874">
    <property type="entry name" value="ATPase domain of HSP90 chaperone/DNA topoisomerase II/histidine kinase"/>
    <property type="match status" value="1"/>
</dbReference>
<dbReference type="InterPro" id="IPR036890">
    <property type="entry name" value="HATPase_C_sf"/>
</dbReference>
<feature type="domain" description="GAF" evidence="1">
    <location>
        <begin position="201"/>
        <end position="354"/>
    </location>
</feature>
<feature type="domain" description="GAF" evidence="1">
    <location>
        <begin position="375"/>
        <end position="524"/>
    </location>
</feature>
<dbReference type="Gene3D" id="3.30.450.40">
    <property type="match status" value="3"/>
</dbReference>
<name>A0ABT3B2B0_9CYAN</name>
<dbReference type="SMART" id="SM00065">
    <property type="entry name" value="GAF"/>
    <property type="match status" value="3"/>
</dbReference>
<evidence type="ECO:0000313" key="3">
    <source>
        <dbReference type="Proteomes" id="UP001526143"/>
    </source>
</evidence>
<gene>
    <name evidence="2" type="ORF">OGM63_18655</name>
</gene>
<proteinExistence type="predicted"/>
<dbReference type="InterPro" id="IPR003018">
    <property type="entry name" value="GAF"/>
</dbReference>
<dbReference type="EMBL" id="JAOWRF010000263">
    <property type="protein sequence ID" value="MCV3215510.1"/>
    <property type="molecule type" value="Genomic_DNA"/>
</dbReference>
<feature type="domain" description="GAF" evidence="1">
    <location>
        <begin position="29"/>
        <end position="180"/>
    </location>
</feature>
<organism evidence="2 3">
    <name type="scientific">Plectonema radiosum NIES-515</name>
    <dbReference type="NCBI Taxonomy" id="2986073"/>
    <lineage>
        <taxon>Bacteria</taxon>
        <taxon>Bacillati</taxon>
        <taxon>Cyanobacteriota</taxon>
        <taxon>Cyanophyceae</taxon>
        <taxon>Oscillatoriophycideae</taxon>
        <taxon>Oscillatoriales</taxon>
        <taxon>Microcoleaceae</taxon>
        <taxon>Plectonema</taxon>
    </lineage>
</organism>
<accession>A0ABT3B2B0</accession>
<keyword evidence="3" id="KW-1185">Reference proteome</keyword>
<reference evidence="2 3" key="1">
    <citation type="submission" date="2022-10" db="EMBL/GenBank/DDBJ databases">
        <title>Identification of biosynthetic pathway for the production of the potent trypsin inhibitor radiosumin.</title>
        <authorList>
            <person name="Fewer D.P."/>
            <person name="Delbaje E."/>
            <person name="Ouyang X."/>
            <person name="Agostino P.D."/>
            <person name="Wahlsten M."/>
            <person name="Jokela J."/>
            <person name="Permi P."/>
            <person name="Haapaniemi E."/>
            <person name="Koistinen H."/>
        </authorList>
    </citation>
    <scope>NUCLEOTIDE SEQUENCE [LARGE SCALE GENOMIC DNA]</scope>
    <source>
        <strain evidence="2 3">NIES-515</strain>
    </source>
</reference>
<comment type="caution">
    <text evidence="2">The sequence shown here is derived from an EMBL/GenBank/DDBJ whole genome shotgun (WGS) entry which is preliminary data.</text>
</comment>
<dbReference type="RefSeq" id="WP_263747156.1">
    <property type="nucleotide sequence ID" value="NZ_JAOWRF010000263.1"/>
</dbReference>